<reference evidence="2" key="1">
    <citation type="submission" date="2018-06" db="EMBL/GenBank/DDBJ databases">
        <authorList>
            <person name="Zhirakovskaya E."/>
        </authorList>
    </citation>
    <scope>NUCLEOTIDE SEQUENCE</scope>
</reference>
<dbReference type="InterPro" id="IPR037171">
    <property type="entry name" value="NagB/RpiA_transferase-like"/>
</dbReference>
<dbReference type="PANTHER" id="PTHR21432:SF20">
    <property type="entry name" value="ACETYL-COA HYDROLASE"/>
    <property type="match status" value="1"/>
</dbReference>
<dbReference type="GO" id="GO:0008775">
    <property type="term" value="F:acetate CoA-transferase activity"/>
    <property type="evidence" value="ECO:0007669"/>
    <property type="project" value="InterPro"/>
</dbReference>
<feature type="domain" description="N-acetyltransferase" evidence="1">
    <location>
        <begin position="199"/>
        <end position="353"/>
    </location>
</feature>
<dbReference type="CDD" id="cd04301">
    <property type="entry name" value="NAT_SF"/>
    <property type="match status" value="1"/>
</dbReference>
<dbReference type="EMBL" id="UOEX01000082">
    <property type="protein sequence ID" value="VAW34049.1"/>
    <property type="molecule type" value="Genomic_DNA"/>
</dbReference>
<dbReference type="PROSITE" id="PS51186">
    <property type="entry name" value="GNAT"/>
    <property type="match status" value="1"/>
</dbReference>
<keyword evidence="2" id="KW-0808">Transferase</keyword>
<dbReference type="Pfam" id="PF13336">
    <property type="entry name" value="AcetylCoA_hyd_C"/>
    <property type="match status" value="1"/>
</dbReference>
<sequence>RGRIVASFCMGTRRLYDLVDANPLFSFRPSDYVNDPYVISRNEKMVSINSGMEVDLTGQVCTDSSGGKFYSGIGGQVDFNRGAARSKGGKPIIAISALDENGKSRIVSRLSPGAGVGITRGDVHYVVTEYGVAYLHGKTVQDRVLALISIAHPDFRERLFKEAIAANLIRREHADVEGGFVVTPARRQKVICLDDGVQITLRPVRPTDEQGIKNLVYALSQETLYYRYMTHSKQFGTRQILDFVYVDHRKNVTIVATTPEAHGEDIIGVGRYFLDEASNRAEVAFVVRDEWQGRGIGLMLFRRLVVIARQSGIAGFTAEVLRDNRKMQSIFNKSGFKVTQHLEDDIYCFRMDF</sequence>
<dbReference type="Pfam" id="PF13302">
    <property type="entry name" value="Acetyltransf_3"/>
    <property type="match status" value="1"/>
</dbReference>
<dbReference type="PANTHER" id="PTHR21432">
    <property type="entry name" value="ACETYL-COA HYDROLASE-RELATED"/>
    <property type="match status" value="1"/>
</dbReference>
<dbReference type="Gene3D" id="3.40.1080.20">
    <property type="entry name" value="Acetyl-CoA hydrolase/transferase C-terminal domain"/>
    <property type="match status" value="1"/>
</dbReference>
<dbReference type="InterPro" id="IPR026888">
    <property type="entry name" value="AcetylCoA_hyd_C"/>
</dbReference>
<evidence type="ECO:0000313" key="2">
    <source>
        <dbReference type="EMBL" id="VAW34049.1"/>
    </source>
</evidence>
<dbReference type="GO" id="GO:0006083">
    <property type="term" value="P:acetate metabolic process"/>
    <property type="evidence" value="ECO:0007669"/>
    <property type="project" value="InterPro"/>
</dbReference>
<dbReference type="InterPro" id="IPR016181">
    <property type="entry name" value="Acyl_CoA_acyltransferase"/>
</dbReference>
<evidence type="ECO:0000259" key="1">
    <source>
        <dbReference type="PROSITE" id="PS51186"/>
    </source>
</evidence>
<dbReference type="GO" id="GO:0016747">
    <property type="term" value="F:acyltransferase activity, transferring groups other than amino-acyl groups"/>
    <property type="evidence" value="ECO:0007669"/>
    <property type="project" value="InterPro"/>
</dbReference>
<accession>A0A3B0VB43</accession>
<protein>
    <submittedName>
        <fullName evidence="2">4-hydroxybutyrate coenzyme A transferase</fullName>
    </submittedName>
</protein>
<gene>
    <name evidence="2" type="ORF">MNBD_DELTA03-1624</name>
</gene>
<dbReference type="Gene3D" id="3.40.630.30">
    <property type="match status" value="1"/>
</dbReference>
<dbReference type="AlphaFoldDB" id="A0A3B0VB43"/>
<dbReference type="InterPro" id="IPR046433">
    <property type="entry name" value="ActCoA_hydro"/>
</dbReference>
<proteinExistence type="predicted"/>
<organism evidence="2">
    <name type="scientific">hydrothermal vent metagenome</name>
    <dbReference type="NCBI Taxonomy" id="652676"/>
    <lineage>
        <taxon>unclassified sequences</taxon>
        <taxon>metagenomes</taxon>
        <taxon>ecological metagenomes</taxon>
    </lineage>
</organism>
<feature type="non-terminal residue" evidence="2">
    <location>
        <position position="1"/>
    </location>
</feature>
<name>A0A3B0VB43_9ZZZZ</name>
<dbReference type="InterPro" id="IPR038460">
    <property type="entry name" value="AcetylCoA_hyd_C_sf"/>
</dbReference>
<dbReference type="SUPFAM" id="SSF55729">
    <property type="entry name" value="Acyl-CoA N-acyltransferases (Nat)"/>
    <property type="match status" value="1"/>
</dbReference>
<dbReference type="SUPFAM" id="SSF100950">
    <property type="entry name" value="NagB/RpiA/CoA transferase-like"/>
    <property type="match status" value="1"/>
</dbReference>
<dbReference type="InterPro" id="IPR000182">
    <property type="entry name" value="GNAT_dom"/>
</dbReference>